<organism evidence="1 2">
    <name type="scientific">Cichorium intybus</name>
    <name type="common">Chicory</name>
    <dbReference type="NCBI Taxonomy" id="13427"/>
    <lineage>
        <taxon>Eukaryota</taxon>
        <taxon>Viridiplantae</taxon>
        <taxon>Streptophyta</taxon>
        <taxon>Embryophyta</taxon>
        <taxon>Tracheophyta</taxon>
        <taxon>Spermatophyta</taxon>
        <taxon>Magnoliopsida</taxon>
        <taxon>eudicotyledons</taxon>
        <taxon>Gunneridae</taxon>
        <taxon>Pentapetalae</taxon>
        <taxon>asterids</taxon>
        <taxon>campanulids</taxon>
        <taxon>Asterales</taxon>
        <taxon>Asteraceae</taxon>
        <taxon>Cichorioideae</taxon>
        <taxon>Cichorieae</taxon>
        <taxon>Cichoriinae</taxon>
        <taxon>Cichorium</taxon>
    </lineage>
</organism>
<dbReference type="EMBL" id="CM042010">
    <property type="protein sequence ID" value="KAI3779416.1"/>
    <property type="molecule type" value="Genomic_DNA"/>
</dbReference>
<protein>
    <submittedName>
        <fullName evidence="1">Uncharacterized protein</fullName>
    </submittedName>
</protein>
<sequence>MTISSSTASPSISWSFGGLHISKTSYKMPCSCSVLCELECKKNTHQFGFIDELEDLEFKRSRASQSLASCRESTTFFFDAPVGIDESNEHLYSVTWNAENRNSLLGTPVLPRPIYYNFQHRRN</sequence>
<evidence type="ECO:0000313" key="2">
    <source>
        <dbReference type="Proteomes" id="UP001055811"/>
    </source>
</evidence>
<accession>A0ACB9G8L1</accession>
<dbReference type="Proteomes" id="UP001055811">
    <property type="component" value="Linkage Group LG02"/>
</dbReference>
<reference evidence="2" key="1">
    <citation type="journal article" date="2022" name="Mol. Ecol. Resour.">
        <title>The genomes of chicory, endive, great burdock and yacon provide insights into Asteraceae palaeo-polyploidization history and plant inulin production.</title>
        <authorList>
            <person name="Fan W."/>
            <person name="Wang S."/>
            <person name="Wang H."/>
            <person name="Wang A."/>
            <person name="Jiang F."/>
            <person name="Liu H."/>
            <person name="Zhao H."/>
            <person name="Xu D."/>
            <person name="Zhang Y."/>
        </authorList>
    </citation>
    <scope>NUCLEOTIDE SEQUENCE [LARGE SCALE GENOMIC DNA]</scope>
    <source>
        <strain evidence="2">cv. Punajuju</strain>
    </source>
</reference>
<proteinExistence type="predicted"/>
<comment type="caution">
    <text evidence="1">The sequence shown here is derived from an EMBL/GenBank/DDBJ whole genome shotgun (WGS) entry which is preliminary data.</text>
</comment>
<evidence type="ECO:0000313" key="1">
    <source>
        <dbReference type="EMBL" id="KAI3779416.1"/>
    </source>
</evidence>
<name>A0ACB9G8L1_CICIN</name>
<keyword evidence="2" id="KW-1185">Reference proteome</keyword>
<reference evidence="1 2" key="2">
    <citation type="journal article" date="2022" name="Mol. Ecol. Resour.">
        <title>The genomes of chicory, endive, great burdock and yacon provide insights into Asteraceae paleo-polyploidization history and plant inulin production.</title>
        <authorList>
            <person name="Fan W."/>
            <person name="Wang S."/>
            <person name="Wang H."/>
            <person name="Wang A."/>
            <person name="Jiang F."/>
            <person name="Liu H."/>
            <person name="Zhao H."/>
            <person name="Xu D."/>
            <person name="Zhang Y."/>
        </authorList>
    </citation>
    <scope>NUCLEOTIDE SEQUENCE [LARGE SCALE GENOMIC DNA]</scope>
    <source>
        <strain evidence="2">cv. Punajuju</strain>
        <tissue evidence="1">Leaves</tissue>
    </source>
</reference>
<gene>
    <name evidence="1" type="ORF">L2E82_09133</name>
</gene>